<dbReference type="SUPFAM" id="SSF52540">
    <property type="entry name" value="P-loop containing nucleoside triphosphate hydrolases"/>
    <property type="match status" value="1"/>
</dbReference>
<dbReference type="AlphaFoldDB" id="A0A8C4SVA1"/>
<evidence type="ECO:0000256" key="4">
    <source>
        <dbReference type="ARBA" id="ARBA00022741"/>
    </source>
</evidence>
<evidence type="ECO:0000313" key="11">
    <source>
        <dbReference type="Proteomes" id="UP000694620"/>
    </source>
</evidence>
<evidence type="ECO:0000256" key="5">
    <source>
        <dbReference type="ARBA" id="ARBA00022840"/>
    </source>
</evidence>
<dbReference type="Pfam" id="PF17776">
    <property type="entry name" value="NLRC4_HD2"/>
    <property type="match status" value="1"/>
</dbReference>
<keyword evidence="4" id="KW-0547">Nucleotide-binding</keyword>
<dbReference type="GO" id="GO:0006954">
    <property type="term" value="P:inflammatory response"/>
    <property type="evidence" value="ECO:0007669"/>
    <property type="project" value="UniProtKB-KW"/>
</dbReference>
<keyword evidence="7" id="KW-0395">Inflammatory response</keyword>
<gene>
    <name evidence="10" type="primary">LOC114651675</name>
</gene>
<keyword evidence="5" id="KW-0067">ATP-binding</keyword>
<sequence>MGDSLHDGVFKTLIKLNNTQFKSVSLELEDILKKHGFHQSTDENLRILTRECATELLIDHFQDDAISAVTDIILHIEKKQPVASLEEHDKGKKLYKEALQKRFAVAELYNPCLEDQTQYLENGFVDLVICFSEWEKEEFESFLRTKGSPHEEIIANNSRQGSNIRSLFDVDKNGKRPKSIVLEGIAGIGKTYTARHILLQWASGELYQCSFNYVFYIKCSTITSSQANGCLSDLLFDSLDETLQSVKEDFLEEPEKILFILDDFHEFSIPDDTSLSESVAPQITLNKVISRQSLPEASLLIMTKPGMQDRLNSVDRLGTILGFSKQGREKYFANFFKTSERAEAVLKFIASDEDFCTLCFIPLVCLLVCKSLNFENNVIRCLQNTTQILASFFINISKNLTDNAQSQRLSILAYEGVKAKKVLFKEDDVKKHSVDATVVKFLNLVKLKDEDTAKTYYSFPHLIIQEMFAAAFCVGDKGGSGIVLLEEFINAKNEHYFFRCNMFEMALHNPSGFERMNKIPDQNYLLSTIRFIFGISNPAILEKLKLNPSPQMKKKLQEISKGAFSQRSDCKLQPFFWKCLHELHEDKFVQNVMYNVDSLSGSDVDCTALTYILLHSTKINRLCLKQYNLGYQELKVLQPGMEKISRTLKSLWIISSTFNKDGLKVFLSIVKNLRIEDIVLWENHLTDDFVEDLASALSTNISLRIVDLQLNDLSEGCVPALISMMNNCWTLERLCLSSNRLGDSGVKLLCEAMMNPPCKLKVVWLDNNNLTDSCIKDIVRTLNANSHLSVSLGQNSFTDYCTPSFVHLIKNGQLFGWENNNFTEEVVKILQDTRREKITTQKGHTT</sequence>
<dbReference type="PANTHER" id="PTHR45690">
    <property type="entry name" value="NACHT, LRR AND PYD DOMAINS-CONTAINING PROTEIN 12"/>
    <property type="match status" value="1"/>
</dbReference>
<evidence type="ECO:0000256" key="2">
    <source>
        <dbReference type="ARBA" id="ARBA00022490"/>
    </source>
</evidence>
<reference evidence="10" key="3">
    <citation type="submission" date="2025-09" db="UniProtKB">
        <authorList>
            <consortium name="Ensembl"/>
        </authorList>
    </citation>
    <scope>IDENTIFICATION</scope>
</reference>
<keyword evidence="2" id="KW-0963">Cytoplasm</keyword>
<dbReference type="SUPFAM" id="SSF52047">
    <property type="entry name" value="RNI-like"/>
    <property type="match status" value="1"/>
</dbReference>
<evidence type="ECO:0000259" key="9">
    <source>
        <dbReference type="PROSITE" id="PS50837"/>
    </source>
</evidence>
<keyword evidence="3" id="KW-0677">Repeat</keyword>
<keyword evidence="6" id="KW-0832">Ubl conjugation</keyword>
<name>A0A8C4SVA1_ERPCA</name>
<evidence type="ECO:0000313" key="10">
    <source>
        <dbReference type="Ensembl" id="ENSECRP00000022767.1"/>
    </source>
</evidence>
<keyword evidence="11" id="KW-1185">Reference proteome</keyword>
<dbReference type="Gene3D" id="3.40.50.300">
    <property type="entry name" value="P-loop containing nucleotide triphosphate hydrolases"/>
    <property type="match status" value="1"/>
</dbReference>
<dbReference type="InterPro" id="IPR027417">
    <property type="entry name" value="P-loop_NTPase"/>
</dbReference>
<dbReference type="GeneTree" id="ENSGT00940000159520"/>
<dbReference type="GO" id="GO:0005829">
    <property type="term" value="C:cytosol"/>
    <property type="evidence" value="ECO:0007669"/>
    <property type="project" value="UniProtKB-SubCell"/>
</dbReference>
<dbReference type="PROSITE" id="PS50837">
    <property type="entry name" value="NACHT"/>
    <property type="match status" value="1"/>
</dbReference>
<dbReference type="SMART" id="SM00368">
    <property type="entry name" value="LRR_RI"/>
    <property type="match status" value="3"/>
</dbReference>
<protein>
    <submittedName>
        <fullName evidence="10">NACHT, LRR and PYD domains-containing protein 3-like</fullName>
    </submittedName>
</protein>
<reference evidence="10" key="1">
    <citation type="submission" date="2021-06" db="EMBL/GenBank/DDBJ databases">
        <authorList>
            <consortium name="Wellcome Sanger Institute Data Sharing"/>
        </authorList>
    </citation>
    <scope>NUCLEOTIDE SEQUENCE [LARGE SCALE GENOMIC DNA]</scope>
</reference>
<dbReference type="PANTHER" id="PTHR45690:SF19">
    <property type="entry name" value="NACHT, LRR AND PYD DOMAINS-CONTAINING PROTEIN 3"/>
    <property type="match status" value="1"/>
</dbReference>
<evidence type="ECO:0000256" key="1">
    <source>
        <dbReference type="ARBA" id="ARBA00004110"/>
    </source>
</evidence>
<dbReference type="GO" id="GO:0005524">
    <property type="term" value="F:ATP binding"/>
    <property type="evidence" value="ECO:0007669"/>
    <property type="project" value="UniProtKB-KW"/>
</dbReference>
<dbReference type="Proteomes" id="UP000694620">
    <property type="component" value="Chromosome 5"/>
</dbReference>
<evidence type="ECO:0000256" key="8">
    <source>
        <dbReference type="ARBA" id="ARBA00023233"/>
    </source>
</evidence>
<keyword evidence="8" id="KW-1271">Inflammasome</keyword>
<dbReference type="Pfam" id="PF17779">
    <property type="entry name" value="WHD_NOD2"/>
    <property type="match status" value="1"/>
</dbReference>
<evidence type="ECO:0000256" key="6">
    <source>
        <dbReference type="ARBA" id="ARBA00022843"/>
    </source>
</evidence>
<evidence type="ECO:0000256" key="3">
    <source>
        <dbReference type="ARBA" id="ARBA00022737"/>
    </source>
</evidence>
<dbReference type="GO" id="GO:0045087">
    <property type="term" value="P:innate immune response"/>
    <property type="evidence" value="ECO:0007669"/>
    <property type="project" value="UniProtKB-KW"/>
</dbReference>
<comment type="subcellular location">
    <subcellularLocation>
        <location evidence="1">Inflammasome</location>
    </subcellularLocation>
</comment>
<dbReference type="Gene3D" id="3.80.10.10">
    <property type="entry name" value="Ribonuclease Inhibitor"/>
    <property type="match status" value="1"/>
</dbReference>
<dbReference type="InterPro" id="IPR041267">
    <property type="entry name" value="NLRP_HD2"/>
</dbReference>
<dbReference type="Ensembl" id="ENSECRT00000023258.1">
    <property type="protein sequence ID" value="ENSECRP00000022767.1"/>
    <property type="gene ID" value="ENSECRG00000015417.1"/>
</dbReference>
<organism evidence="10 11">
    <name type="scientific">Erpetoichthys calabaricus</name>
    <name type="common">Rope fish</name>
    <name type="synonym">Calamoichthys calabaricus</name>
    <dbReference type="NCBI Taxonomy" id="27687"/>
    <lineage>
        <taxon>Eukaryota</taxon>
        <taxon>Metazoa</taxon>
        <taxon>Chordata</taxon>
        <taxon>Craniata</taxon>
        <taxon>Vertebrata</taxon>
        <taxon>Euteleostomi</taxon>
        <taxon>Actinopterygii</taxon>
        <taxon>Polypteriformes</taxon>
        <taxon>Polypteridae</taxon>
        <taxon>Erpetoichthys</taxon>
    </lineage>
</organism>
<proteinExistence type="predicted"/>
<feature type="domain" description="NACHT" evidence="9">
    <location>
        <begin position="178"/>
        <end position="306"/>
    </location>
</feature>
<dbReference type="InterPro" id="IPR041075">
    <property type="entry name" value="NOD1/2_WH"/>
</dbReference>
<dbReference type="InterPro" id="IPR050637">
    <property type="entry name" value="NLRP_innate_immun_reg"/>
</dbReference>
<accession>A0A8C4SVA1</accession>
<dbReference type="Pfam" id="PF05729">
    <property type="entry name" value="NACHT"/>
    <property type="match status" value="1"/>
</dbReference>
<dbReference type="InterPro" id="IPR007111">
    <property type="entry name" value="NACHT_NTPase"/>
</dbReference>
<dbReference type="InterPro" id="IPR032675">
    <property type="entry name" value="LRR_dom_sf"/>
</dbReference>
<evidence type="ECO:0000256" key="7">
    <source>
        <dbReference type="ARBA" id="ARBA00023198"/>
    </source>
</evidence>
<reference evidence="10" key="2">
    <citation type="submission" date="2025-08" db="UniProtKB">
        <authorList>
            <consortium name="Ensembl"/>
        </authorList>
    </citation>
    <scope>IDENTIFICATION</scope>
</reference>